<accession>A0ABX3FFJ8</accession>
<protein>
    <submittedName>
        <fullName evidence="1">Uncharacterized protein</fullName>
    </submittedName>
</protein>
<dbReference type="RefSeq" id="WP_075715051.1">
    <property type="nucleotide sequence ID" value="NZ_AP019656.1"/>
</dbReference>
<dbReference type="Proteomes" id="UP000186039">
    <property type="component" value="Unassembled WGS sequence"/>
</dbReference>
<reference evidence="1 2" key="1">
    <citation type="submission" date="2016-09" db="EMBL/GenBank/DDBJ databases">
        <title>Genomic Taxonomy of the Vibrionaceae.</title>
        <authorList>
            <person name="Gonzalez-Castillo A."/>
            <person name="Gomez-Gil B."/>
            <person name="Enciso-Ibarra K."/>
        </authorList>
    </citation>
    <scope>NUCLEOTIDE SEQUENCE [LARGE SCALE GENOMIC DNA]</scope>
    <source>
        <strain evidence="1 2">CAIM 1902</strain>
    </source>
</reference>
<organism evidence="1 2">
    <name type="scientific">Vibrio panuliri</name>
    <dbReference type="NCBI Taxonomy" id="1381081"/>
    <lineage>
        <taxon>Bacteria</taxon>
        <taxon>Pseudomonadati</taxon>
        <taxon>Pseudomonadota</taxon>
        <taxon>Gammaproteobacteria</taxon>
        <taxon>Vibrionales</taxon>
        <taxon>Vibrionaceae</taxon>
        <taxon>Vibrio</taxon>
    </lineage>
</organism>
<dbReference type="EMBL" id="MJMH01000172">
    <property type="protein sequence ID" value="OLQ91677.1"/>
    <property type="molecule type" value="Genomic_DNA"/>
</dbReference>
<comment type="caution">
    <text evidence="1">The sequence shown here is derived from an EMBL/GenBank/DDBJ whole genome shotgun (WGS) entry which is preliminary data.</text>
</comment>
<evidence type="ECO:0000313" key="1">
    <source>
        <dbReference type="EMBL" id="OLQ91677.1"/>
    </source>
</evidence>
<gene>
    <name evidence="1" type="ORF">BIY20_09750</name>
</gene>
<evidence type="ECO:0000313" key="2">
    <source>
        <dbReference type="Proteomes" id="UP000186039"/>
    </source>
</evidence>
<sequence>MQNSEIKTLWAWVATESDGTEGIIAGIMPTGMTPLVTGNPKLLPIMEKHAANVAQVTGLEVKLVKFSGVEVINTLGKKTTH</sequence>
<keyword evidence="2" id="KW-1185">Reference proteome</keyword>
<proteinExistence type="predicted"/>
<name>A0ABX3FFJ8_9VIBR</name>